<dbReference type="KEGG" id="wvi:Weevi_0662"/>
<dbReference type="EMBL" id="CP002455">
    <property type="protein sequence ID" value="ADX67378.1"/>
    <property type="molecule type" value="Genomic_DNA"/>
</dbReference>
<evidence type="ECO:0000256" key="1">
    <source>
        <dbReference type="SAM" id="SignalP"/>
    </source>
</evidence>
<dbReference type="RefSeq" id="WP_013597770.1">
    <property type="nucleotide sequence ID" value="NC_015144.1"/>
</dbReference>
<evidence type="ECO:0000313" key="2">
    <source>
        <dbReference type="EMBL" id="ADX67378.1"/>
    </source>
</evidence>
<sequence>MKRIILTSVFALMGTFAFANNSNKTISTEDLGNGYQVELIYDESLACCTATVIMGST</sequence>
<proteinExistence type="predicted"/>
<keyword evidence="1" id="KW-0732">Signal</keyword>
<accession>F0P031</accession>
<organism evidence="2 3">
    <name type="scientific">Weeksella virosa (strain ATCC 43766 / DSM 16922 / JCM 21250 / CCUG 30538 / CDC 9751 / IAM 14551 / NBRC 16016 / NCTC 11634 / CL345/78)</name>
    <dbReference type="NCBI Taxonomy" id="865938"/>
    <lineage>
        <taxon>Bacteria</taxon>
        <taxon>Pseudomonadati</taxon>
        <taxon>Bacteroidota</taxon>
        <taxon>Flavobacteriia</taxon>
        <taxon>Flavobacteriales</taxon>
        <taxon>Weeksellaceae</taxon>
        <taxon>Weeksella</taxon>
    </lineage>
</organism>
<feature type="signal peptide" evidence="1">
    <location>
        <begin position="1"/>
        <end position="19"/>
    </location>
</feature>
<dbReference type="HOGENOM" id="CLU_2995567_0_0_10"/>
<feature type="chain" id="PRO_5003253632" evidence="1">
    <location>
        <begin position="20"/>
        <end position="57"/>
    </location>
</feature>
<evidence type="ECO:0000313" key="3">
    <source>
        <dbReference type="Proteomes" id="UP000008641"/>
    </source>
</evidence>
<gene>
    <name evidence="2" type="ordered locus">Weevi_0662</name>
</gene>
<protein>
    <submittedName>
        <fullName evidence="2">Cytochrome c class I</fullName>
    </submittedName>
</protein>
<reference evidence="2 3" key="1">
    <citation type="journal article" date="2011" name="Stand. Genomic Sci.">
        <title>Complete genome sequence of Weeksella virosa type strain (9751).</title>
        <authorList>
            <person name="Lang E."/>
            <person name="Teshima H."/>
            <person name="Lucas S."/>
            <person name="Lapidus A."/>
            <person name="Hammon N."/>
            <person name="Deshpande S."/>
            <person name="Nolan M."/>
            <person name="Cheng J.F."/>
            <person name="Pitluck S."/>
            <person name="Liolios K."/>
            <person name="Pagani I."/>
            <person name="Mikhailova N."/>
            <person name="Ivanova N."/>
            <person name="Mavromatis K."/>
            <person name="Pati A."/>
            <person name="Tapia R."/>
            <person name="Han C."/>
            <person name="Goodwin L."/>
            <person name="Chen A."/>
            <person name="Palaniappan K."/>
            <person name="Land M."/>
            <person name="Hauser L."/>
            <person name="Chang Y.J."/>
            <person name="Jeffries C.D."/>
            <person name="Brambilla E.M."/>
            <person name="Kopitz M."/>
            <person name="Rohde M."/>
            <person name="Goker M."/>
            <person name="Tindall B.J."/>
            <person name="Detter J.C."/>
            <person name="Woyke T."/>
            <person name="Bristow J."/>
            <person name="Eisen J.A."/>
            <person name="Markowitz V."/>
            <person name="Hugenholtz P."/>
            <person name="Klenk H.P."/>
            <person name="Kyrpides N.C."/>
        </authorList>
    </citation>
    <scope>NUCLEOTIDE SEQUENCE [LARGE SCALE GENOMIC DNA]</scope>
    <source>
        <strain evidence="3">ATCC 43766 / DSM 16922 / JCM 21250 / NBRC 16016 / NCTC 11634 / CL345/78</strain>
    </source>
</reference>
<dbReference type="AlphaFoldDB" id="F0P031"/>
<reference evidence="3" key="2">
    <citation type="journal article" date="2011" name="Stand. Genomic Sci.">
        <title>Complete genome sequence of Weeksella virosa type strain (9751T).</title>
        <authorList>
            <person name="Lang E."/>
            <person name="Teshima H."/>
            <person name="Lucas S."/>
            <person name="Lapidus A."/>
            <person name="Hammon N."/>
            <person name="Deshpande S."/>
            <person name="Nolan M."/>
            <person name="Cheng J."/>
            <person name="Pitluck S."/>
            <person name="Liolios K."/>
            <person name="Pagani I."/>
            <person name="Mikhailova N."/>
            <person name="Ivanova N."/>
            <person name="Mavromatis K."/>
            <person name="Pati A."/>
            <person name="Tapia R."/>
            <person name="Han C."/>
            <person name="Goodwin L."/>
            <person name="Chen A."/>
            <person name="Palaniappan K."/>
            <person name="Land M."/>
            <person name="Hauser L."/>
            <person name="Chang Y."/>
            <person name="Jeffries C."/>
            <person name="Brambilla E."/>
            <person name="Kopitz M."/>
            <person name="Rohde M."/>
            <person name="Goker M."/>
            <person name="Tindall B."/>
            <person name="Detter J."/>
            <person name="Woyke T."/>
            <person name="Bristow J."/>
            <person name="Eisen J."/>
            <person name="Markowitz V."/>
            <person name="Hugenholtz P."/>
            <person name="Klenk H."/>
            <person name="Kyrpides N."/>
        </authorList>
    </citation>
    <scope>NUCLEOTIDE SEQUENCE [LARGE SCALE GENOMIC DNA]</scope>
    <source>
        <strain evidence="3">ATCC 43766 / DSM 16922 / JCM 21250 / NBRC 16016 / NCTC 11634 / CL345/78</strain>
    </source>
</reference>
<dbReference type="Proteomes" id="UP000008641">
    <property type="component" value="Chromosome"/>
</dbReference>
<name>F0P031_WEEVC</name>
<dbReference type="STRING" id="865938.Weevi_0662"/>
<keyword evidence="3" id="KW-1185">Reference proteome</keyword>